<organism evidence="3 4">
    <name type="scientific">Pristionchus pacificus</name>
    <name type="common">Parasitic nematode worm</name>
    <dbReference type="NCBI Taxonomy" id="54126"/>
    <lineage>
        <taxon>Eukaryota</taxon>
        <taxon>Metazoa</taxon>
        <taxon>Ecdysozoa</taxon>
        <taxon>Nematoda</taxon>
        <taxon>Chromadorea</taxon>
        <taxon>Rhabditida</taxon>
        <taxon>Rhabditina</taxon>
        <taxon>Diplogasteromorpha</taxon>
        <taxon>Diplogasteroidea</taxon>
        <taxon>Neodiplogasteridae</taxon>
        <taxon>Pristionchus</taxon>
    </lineage>
</organism>
<accession>A0A2A6BGK0</accession>
<name>A0A2A6BGK0_PRIPA</name>
<gene>
    <name evidence="3" type="primary">WBGene00275358</name>
</gene>
<feature type="compositionally biased region" description="Low complexity" evidence="1">
    <location>
        <begin position="308"/>
        <end position="321"/>
    </location>
</feature>
<keyword evidence="4" id="KW-1185">Reference proteome</keyword>
<feature type="region of interest" description="Disordered" evidence="1">
    <location>
        <begin position="397"/>
        <end position="429"/>
    </location>
</feature>
<feature type="transmembrane region" description="Helical" evidence="2">
    <location>
        <begin position="104"/>
        <end position="129"/>
    </location>
</feature>
<feature type="region of interest" description="Disordered" evidence="1">
    <location>
        <begin position="299"/>
        <end position="344"/>
    </location>
</feature>
<dbReference type="EnsemblMetazoa" id="PPA36989.1">
    <property type="protein sequence ID" value="PPA36989.1"/>
    <property type="gene ID" value="WBGene00275358"/>
</dbReference>
<keyword evidence="2" id="KW-0812">Transmembrane</keyword>
<keyword evidence="2" id="KW-0472">Membrane</keyword>
<feature type="transmembrane region" description="Helical" evidence="2">
    <location>
        <begin position="78"/>
        <end position="97"/>
    </location>
</feature>
<keyword evidence="2" id="KW-1133">Transmembrane helix</keyword>
<dbReference type="AlphaFoldDB" id="A0A2A6BGK0"/>
<reference evidence="3" key="2">
    <citation type="submission" date="2022-06" db="UniProtKB">
        <authorList>
            <consortium name="EnsemblMetazoa"/>
        </authorList>
    </citation>
    <scope>IDENTIFICATION</scope>
    <source>
        <strain evidence="3">PS312</strain>
    </source>
</reference>
<dbReference type="Proteomes" id="UP000005239">
    <property type="component" value="Unassembled WGS sequence"/>
</dbReference>
<evidence type="ECO:0000313" key="3">
    <source>
        <dbReference type="EnsemblMetazoa" id="PPA36989.1"/>
    </source>
</evidence>
<evidence type="ECO:0000256" key="2">
    <source>
        <dbReference type="SAM" id="Phobius"/>
    </source>
</evidence>
<dbReference type="OrthoDB" id="8173727at2759"/>
<evidence type="ECO:0000313" key="4">
    <source>
        <dbReference type="Proteomes" id="UP000005239"/>
    </source>
</evidence>
<feature type="compositionally biased region" description="Polar residues" evidence="1">
    <location>
        <begin position="401"/>
        <end position="429"/>
    </location>
</feature>
<protein>
    <submittedName>
        <fullName evidence="3">Uncharacterized protein</fullName>
    </submittedName>
</protein>
<feature type="transmembrane region" description="Helical" evidence="2">
    <location>
        <begin position="141"/>
        <end position="163"/>
    </location>
</feature>
<proteinExistence type="predicted"/>
<sequence>GQRKDEIRWKSRAVSVDTRLVLEDTPGEDDASSYKCCNGIVHVKTAALFAGISALILSLFSTVCLILGVYTVNWWLDVILIIINTFVSLLLLGGLYLDSPPMLIPFIVVEIAQCAGFFMLACYVFWFTISYEQDKFRKFDQAIMVISILIGICIASSAVWASAKAYHYIVRKKARLLIDGSTFSLHTISTSLSSSTLPSSDYPWAHGYHYPLSPYRPPTPPRSLSPSQLGNGYCNGAVGYHAGSNGTVKFYNGSIPNVGYQKGSTPSIGYSPTPILSPYPIRSTTVSTTVFPIRSTVTPSRCNPSFPPISSSMTTSTPSFPTRKRVSFSSEPDHSLSMTRSLYNPSSSSRNYFLNDYTRPILRSSPSNPYSASSSRSSSIARFPRFIDSIRVDESIDRPSRQSLCPSPYSNLPNSLKHSTQSVHSSYRY</sequence>
<feature type="transmembrane region" description="Helical" evidence="2">
    <location>
        <begin position="48"/>
        <end position="72"/>
    </location>
</feature>
<accession>A0A8R1URJ1</accession>
<evidence type="ECO:0000256" key="1">
    <source>
        <dbReference type="SAM" id="MobiDB-lite"/>
    </source>
</evidence>
<reference evidence="4" key="1">
    <citation type="journal article" date="2008" name="Nat. Genet.">
        <title>The Pristionchus pacificus genome provides a unique perspective on nematode lifestyle and parasitism.</title>
        <authorList>
            <person name="Dieterich C."/>
            <person name="Clifton S.W."/>
            <person name="Schuster L.N."/>
            <person name="Chinwalla A."/>
            <person name="Delehaunty K."/>
            <person name="Dinkelacker I."/>
            <person name="Fulton L."/>
            <person name="Fulton R."/>
            <person name="Godfrey J."/>
            <person name="Minx P."/>
            <person name="Mitreva M."/>
            <person name="Roeseler W."/>
            <person name="Tian H."/>
            <person name="Witte H."/>
            <person name="Yang S.P."/>
            <person name="Wilson R.K."/>
            <person name="Sommer R.J."/>
        </authorList>
    </citation>
    <scope>NUCLEOTIDE SEQUENCE [LARGE SCALE GENOMIC DNA]</scope>
    <source>
        <strain evidence="4">PS312</strain>
    </source>
</reference>